<dbReference type="AlphaFoldDB" id="A0A9Y1BLM7"/>
<evidence type="ECO:0008006" key="2">
    <source>
        <dbReference type="Google" id="ProtNLM"/>
    </source>
</evidence>
<dbReference type="Proteomes" id="UP001201020">
    <property type="component" value="Chromosome"/>
</dbReference>
<sequence length="72" mass="7860">MKSDLDNDGVVENIIATGTSMSAPQVAVTAYLASRMHYHLDPAHPLTYQDFGACLDYSCENDPSGRNIGSYY</sequence>
<name>A0A9Y1BLM7_9ARCH</name>
<accession>A0A9Y1BLM7</accession>
<proteinExistence type="predicted"/>
<organism evidence="1">
    <name type="scientific">Candidatus Heimdallarchaeum aukensis</name>
    <dbReference type="NCBI Taxonomy" id="2876573"/>
    <lineage>
        <taxon>Archaea</taxon>
        <taxon>Promethearchaeati</taxon>
        <taxon>Candidatus Heimdallarchaeota</taxon>
        <taxon>Candidatus Heimdallarchaeia (ex Rinke et al. 2021) (nom. nud.)</taxon>
        <taxon>Candidatus Heimdallarchaeales</taxon>
        <taxon>Candidatus Heimdallarchaeaceae</taxon>
        <taxon>Candidatus Heimdallarchaeum</taxon>
    </lineage>
</organism>
<dbReference type="EMBL" id="CP084166">
    <property type="protein sequence ID" value="UJG41289.1"/>
    <property type="molecule type" value="Genomic_DNA"/>
</dbReference>
<protein>
    <recommendedName>
        <fullName evidence="2">Peptidase S8/S53 domain-containing protein</fullName>
    </recommendedName>
</protein>
<reference evidence="1" key="1">
    <citation type="journal article" date="2022" name="Nat. Microbiol.">
        <title>Unique mobile elements and scalable gene flow at the prokaryote-eukaryote boundary revealed by circularized Asgard archaea genomes.</title>
        <authorList>
            <person name="Wu F."/>
            <person name="Speth D.R."/>
            <person name="Philosof A."/>
            <person name="Cremiere A."/>
            <person name="Narayanan A."/>
            <person name="Barco R.A."/>
            <person name="Connon S.A."/>
            <person name="Amend J.P."/>
            <person name="Antoshechkin I.A."/>
            <person name="Orphan V.J."/>
        </authorList>
    </citation>
    <scope>NUCLEOTIDE SEQUENCE</scope>
    <source>
        <strain evidence="1">PM71</strain>
    </source>
</reference>
<gene>
    <name evidence="1" type="ORF">K9W45_02225</name>
</gene>
<evidence type="ECO:0000313" key="1">
    <source>
        <dbReference type="EMBL" id="UJG41289.1"/>
    </source>
</evidence>